<proteinExistence type="inferred from homology"/>
<evidence type="ECO:0000256" key="3">
    <source>
        <dbReference type="ARBA" id="ARBA00007870"/>
    </source>
</evidence>
<comment type="catalytic activity">
    <reaction evidence="9 10">
        <text>(R)-pantoate + NADP(+) = 2-dehydropantoate + NADPH + H(+)</text>
        <dbReference type="Rhea" id="RHEA:16233"/>
        <dbReference type="ChEBI" id="CHEBI:11561"/>
        <dbReference type="ChEBI" id="CHEBI:15378"/>
        <dbReference type="ChEBI" id="CHEBI:15980"/>
        <dbReference type="ChEBI" id="CHEBI:57783"/>
        <dbReference type="ChEBI" id="CHEBI:58349"/>
        <dbReference type="EC" id="1.1.1.169"/>
    </reaction>
</comment>
<gene>
    <name evidence="13" type="ORF">JIN81_11010</name>
</gene>
<evidence type="ECO:0000256" key="1">
    <source>
        <dbReference type="ARBA" id="ARBA00002919"/>
    </source>
</evidence>
<dbReference type="InterPro" id="IPR003710">
    <property type="entry name" value="ApbA"/>
</dbReference>
<protein>
    <recommendedName>
        <fullName evidence="5 10">2-dehydropantoate 2-reductase</fullName>
        <ecNumber evidence="4 10">1.1.1.169</ecNumber>
    </recommendedName>
    <alternativeName>
        <fullName evidence="8 10">Ketopantoate reductase</fullName>
    </alternativeName>
</protein>
<name>A0A934RFQ9_9BACT</name>
<evidence type="ECO:0000256" key="10">
    <source>
        <dbReference type="RuleBase" id="RU362068"/>
    </source>
</evidence>
<dbReference type="Pfam" id="PF08546">
    <property type="entry name" value="ApbA_C"/>
    <property type="match status" value="1"/>
</dbReference>
<evidence type="ECO:0000313" key="14">
    <source>
        <dbReference type="Proteomes" id="UP000658278"/>
    </source>
</evidence>
<evidence type="ECO:0000256" key="9">
    <source>
        <dbReference type="ARBA" id="ARBA00048793"/>
    </source>
</evidence>
<accession>A0A934RFQ9</accession>
<keyword evidence="7 10" id="KW-0560">Oxidoreductase</keyword>
<keyword evidence="10" id="KW-0566">Pantothenate biosynthesis</keyword>
<dbReference type="Proteomes" id="UP000658278">
    <property type="component" value="Unassembled WGS sequence"/>
</dbReference>
<keyword evidence="14" id="KW-1185">Reference proteome</keyword>
<dbReference type="Gene3D" id="1.10.1040.10">
    <property type="entry name" value="N-(1-d-carboxylethyl)-l-norvaline Dehydrogenase, domain 2"/>
    <property type="match status" value="1"/>
</dbReference>
<evidence type="ECO:0000313" key="13">
    <source>
        <dbReference type="EMBL" id="MBK1827550.1"/>
    </source>
</evidence>
<dbReference type="GO" id="GO:0008677">
    <property type="term" value="F:2-dehydropantoate 2-reductase activity"/>
    <property type="evidence" value="ECO:0007669"/>
    <property type="project" value="UniProtKB-EC"/>
</dbReference>
<dbReference type="InterPro" id="IPR036291">
    <property type="entry name" value="NAD(P)-bd_dom_sf"/>
</dbReference>
<evidence type="ECO:0000256" key="8">
    <source>
        <dbReference type="ARBA" id="ARBA00032024"/>
    </source>
</evidence>
<dbReference type="FunFam" id="1.10.1040.10:FF:000017">
    <property type="entry name" value="2-dehydropantoate 2-reductase"/>
    <property type="match status" value="1"/>
</dbReference>
<dbReference type="Pfam" id="PF02558">
    <property type="entry name" value="ApbA"/>
    <property type="match status" value="1"/>
</dbReference>
<dbReference type="GO" id="GO:0015940">
    <property type="term" value="P:pantothenate biosynthetic process"/>
    <property type="evidence" value="ECO:0007669"/>
    <property type="project" value="UniProtKB-KW"/>
</dbReference>
<comment type="similarity">
    <text evidence="3 10">Belongs to the ketopantoate reductase family.</text>
</comment>
<dbReference type="SUPFAM" id="SSF51735">
    <property type="entry name" value="NAD(P)-binding Rossmann-fold domains"/>
    <property type="match status" value="1"/>
</dbReference>
<reference evidence="13" key="1">
    <citation type="submission" date="2021-01" db="EMBL/GenBank/DDBJ databases">
        <title>Modified the classification status of verrucomicrobia.</title>
        <authorList>
            <person name="Feng X."/>
        </authorList>
    </citation>
    <scope>NUCLEOTIDE SEQUENCE</scope>
    <source>
        <strain evidence="13">KCTC 22201</strain>
    </source>
</reference>
<dbReference type="SUPFAM" id="SSF48179">
    <property type="entry name" value="6-phosphogluconate dehydrogenase C-terminal domain-like"/>
    <property type="match status" value="1"/>
</dbReference>
<dbReference type="PANTHER" id="PTHR21708">
    <property type="entry name" value="PROBABLE 2-DEHYDROPANTOATE 2-REDUCTASE"/>
    <property type="match status" value="1"/>
</dbReference>
<dbReference type="InterPro" id="IPR008927">
    <property type="entry name" value="6-PGluconate_DH-like_C_sf"/>
</dbReference>
<dbReference type="EMBL" id="JAENII010000007">
    <property type="protein sequence ID" value="MBK1827550.1"/>
    <property type="molecule type" value="Genomic_DNA"/>
</dbReference>
<feature type="domain" description="Ketopantoate reductase C-terminal" evidence="12">
    <location>
        <begin position="181"/>
        <end position="301"/>
    </location>
</feature>
<evidence type="ECO:0000259" key="11">
    <source>
        <dbReference type="Pfam" id="PF02558"/>
    </source>
</evidence>
<evidence type="ECO:0000256" key="6">
    <source>
        <dbReference type="ARBA" id="ARBA00022857"/>
    </source>
</evidence>
<dbReference type="InterPro" id="IPR013752">
    <property type="entry name" value="KPA_reductase"/>
</dbReference>
<comment type="pathway">
    <text evidence="2 10">Cofactor biosynthesis; (R)-pantothenate biosynthesis; (R)-pantoate from 3-methyl-2-oxobutanoate: step 2/2.</text>
</comment>
<evidence type="ECO:0000256" key="4">
    <source>
        <dbReference type="ARBA" id="ARBA00013014"/>
    </source>
</evidence>
<comment type="function">
    <text evidence="1 10">Catalyzes the NADPH-dependent reduction of ketopantoate into pantoic acid.</text>
</comment>
<dbReference type="FunFam" id="3.40.50.720:FF:000307">
    <property type="entry name" value="2-dehydropantoate 2-reductase"/>
    <property type="match status" value="1"/>
</dbReference>
<organism evidence="13 14">
    <name type="scientific">Haloferula rosea</name>
    <dbReference type="NCBI Taxonomy" id="490093"/>
    <lineage>
        <taxon>Bacteria</taxon>
        <taxon>Pseudomonadati</taxon>
        <taxon>Verrucomicrobiota</taxon>
        <taxon>Verrucomicrobiia</taxon>
        <taxon>Verrucomicrobiales</taxon>
        <taxon>Verrucomicrobiaceae</taxon>
        <taxon>Haloferula</taxon>
    </lineage>
</organism>
<evidence type="ECO:0000256" key="7">
    <source>
        <dbReference type="ARBA" id="ARBA00023002"/>
    </source>
</evidence>
<sequence>MLGGRIAIIGAGAIGLYYGARLVARGEDVHFLLRSDYDVVCREGIRVESVDGDLHVHPVQAYRTPEEMGSMDWVLVAWKATANGRFKEVLGPLVGPGTRILTLQNGLGNDALLAELFGPERILGGLCFVCINRVAPGRVEHTAGGKITVGEYVPEEGNPRAKTVSAALKAAGIPSTAADSLEHAQWRKLVWNIPFNGLAIAEGGVTTDRILDELGLEDEVVALMREVIAVASAKGHTIEDSVVEFEIDRTRKMGAYRPSSMIDFVEDRPVEFEAIWGEPLKQAHDAGVGVPHLERLAERIRRRLESGE</sequence>
<evidence type="ECO:0000256" key="5">
    <source>
        <dbReference type="ARBA" id="ARBA00019465"/>
    </source>
</evidence>
<dbReference type="InterPro" id="IPR051402">
    <property type="entry name" value="KPR-Related"/>
</dbReference>
<dbReference type="InterPro" id="IPR013332">
    <property type="entry name" value="KPR_N"/>
</dbReference>
<dbReference type="EC" id="1.1.1.169" evidence="4 10"/>
<feature type="domain" description="Ketopantoate reductase N-terminal" evidence="11">
    <location>
        <begin position="6"/>
        <end position="152"/>
    </location>
</feature>
<evidence type="ECO:0000256" key="2">
    <source>
        <dbReference type="ARBA" id="ARBA00004994"/>
    </source>
</evidence>
<keyword evidence="6 10" id="KW-0521">NADP</keyword>
<dbReference type="NCBIfam" id="TIGR00745">
    <property type="entry name" value="apbA_panE"/>
    <property type="match status" value="1"/>
</dbReference>
<dbReference type="PANTHER" id="PTHR21708:SF26">
    <property type="entry name" value="2-DEHYDROPANTOATE 2-REDUCTASE"/>
    <property type="match status" value="1"/>
</dbReference>
<dbReference type="InterPro" id="IPR013328">
    <property type="entry name" value="6PGD_dom2"/>
</dbReference>
<evidence type="ECO:0000259" key="12">
    <source>
        <dbReference type="Pfam" id="PF08546"/>
    </source>
</evidence>
<dbReference type="GO" id="GO:0005737">
    <property type="term" value="C:cytoplasm"/>
    <property type="evidence" value="ECO:0007669"/>
    <property type="project" value="TreeGrafter"/>
</dbReference>
<dbReference type="AlphaFoldDB" id="A0A934RFQ9"/>
<comment type="caution">
    <text evidence="13">The sequence shown here is derived from an EMBL/GenBank/DDBJ whole genome shotgun (WGS) entry which is preliminary data.</text>
</comment>
<dbReference type="Gene3D" id="3.40.50.720">
    <property type="entry name" value="NAD(P)-binding Rossmann-like Domain"/>
    <property type="match status" value="1"/>
</dbReference>